<dbReference type="PROSITE" id="PS50097">
    <property type="entry name" value="BTB"/>
    <property type="match status" value="1"/>
</dbReference>
<dbReference type="Gene3D" id="1.25.40.420">
    <property type="match status" value="1"/>
</dbReference>
<evidence type="ECO:0000256" key="1">
    <source>
        <dbReference type="ARBA" id="ARBA00022441"/>
    </source>
</evidence>
<accession>A0A1X6PGY7</accession>
<dbReference type="Pfam" id="PF07707">
    <property type="entry name" value="BACK"/>
    <property type="match status" value="1"/>
</dbReference>
<dbReference type="InterPro" id="IPR000210">
    <property type="entry name" value="BTB/POZ_dom"/>
</dbReference>
<proteinExistence type="predicted"/>
<evidence type="ECO:0000256" key="2">
    <source>
        <dbReference type="ARBA" id="ARBA00022737"/>
    </source>
</evidence>
<dbReference type="Gene3D" id="3.30.710.10">
    <property type="entry name" value="Potassium Channel Kv1.1, Chain A"/>
    <property type="match status" value="1"/>
</dbReference>
<dbReference type="InterPro" id="IPR011333">
    <property type="entry name" value="SKP1/BTB/POZ_sf"/>
</dbReference>
<evidence type="ECO:0000313" key="5">
    <source>
        <dbReference type="Proteomes" id="UP000218209"/>
    </source>
</evidence>
<evidence type="ECO:0000313" key="4">
    <source>
        <dbReference type="EMBL" id="OSX80035.1"/>
    </source>
</evidence>
<dbReference type="InterPro" id="IPR011705">
    <property type="entry name" value="BACK"/>
</dbReference>
<keyword evidence="2" id="KW-0677">Repeat</keyword>
<gene>
    <name evidence="4" type="ORF">BU14_0060s0002</name>
</gene>
<keyword evidence="1" id="KW-0880">Kelch repeat</keyword>
<name>A0A1X6PGY7_PORUM</name>
<protein>
    <recommendedName>
        <fullName evidence="3">BTB domain-containing protein</fullName>
    </recommendedName>
</protein>
<organism evidence="4 5">
    <name type="scientific">Porphyra umbilicalis</name>
    <name type="common">Purple laver</name>
    <name type="synonym">Red alga</name>
    <dbReference type="NCBI Taxonomy" id="2786"/>
    <lineage>
        <taxon>Eukaryota</taxon>
        <taxon>Rhodophyta</taxon>
        <taxon>Bangiophyceae</taxon>
        <taxon>Bangiales</taxon>
        <taxon>Bangiaceae</taxon>
        <taxon>Porphyra</taxon>
    </lineage>
</organism>
<dbReference type="SMART" id="SM00225">
    <property type="entry name" value="BTB"/>
    <property type="match status" value="1"/>
</dbReference>
<keyword evidence="5" id="KW-1185">Reference proteome</keyword>
<feature type="domain" description="BTB" evidence="3">
    <location>
        <begin position="49"/>
        <end position="117"/>
    </location>
</feature>
<reference evidence="4 5" key="1">
    <citation type="submission" date="2017-03" db="EMBL/GenBank/DDBJ databases">
        <title>WGS assembly of Porphyra umbilicalis.</title>
        <authorList>
            <person name="Brawley S.H."/>
            <person name="Blouin N.A."/>
            <person name="Ficko-Blean E."/>
            <person name="Wheeler G.L."/>
            <person name="Lohr M."/>
            <person name="Goodson H.V."/>
            <person name="Jenkins J.W."/>
            <person name="Blaby-Haas C.E."/>
            <person name="Helliwell K.E."/>
            <person name="Chan C."/>
            <person name="Marriage T."/>
            <person name="Bhattacharya D."/>
            <person name="Klein A.S."/>
            <person name="Badis Y."/>
            <person name="Brodie J."/>
            <person name="Cao Y."/>
            <person name="Collen J."/>
            <person name="Dittami S.M."/>
            <person name="Gachon C.M."/>
            <person name="Green B.R."/>
            <person name="Karpowicz S."/>
            <person name="Kim J.W."/>
            <person name="Kudahl U."/>
            <person name="Lin S."/>
            <person name="Michel G."/>
            <person name="Mittag M."/>
            <person name="Olson B.J."/>
            <person name="Pangilinan J."/>
            <person name="Peng Y."/>
            <person name="Qiu H."/>
            <person name="Shu S."/>
            <person name="Singer J.T."/>
            <person name="Smith A.G."/>
            <person name="Sprecher B.N."/>
            <person name="Wagner V."/>
            <person name="Wang W."/>
            <person name="Wang Z.-Y."/>
            <person name="Yan J."/>
            <person name="Yarish C."/>
            <person name="Zoeuner-Riek S."/>
            <person name="Zhuang Y."/>
            <person name="Zou Y."/>
            <person name="Lindquist E.A."/>
            <person name="Grimwood J."/>
            <person name="Barry K."/>
            <person name="Rokhsar D.S."/>
            <person name="Schmutz J."/>
            <person name="Stiller J.W."/>
            <person name="Grossman A.R."/>
            <person name="Prochnik S.E."/>
        </authorList>
    </citation>
    <scope>NUCLEOTIDE SEQUENCE [LARGE SCALE GENOMIC DNA]</scope>
    <source>
        <strain evidence="4">4086291</strain>
    </source>
</reference>
<sequence>MQTPVRSCLLDIGGGCAPLGACAMGEDAHASLRVLLQAQKCLMGDAETADCVVVVQDVEFACHRCLLAGTSTFFRAMLFTSGMREQTQRRVVLEELSLPIWEVVHEYLYTRQVSDALFHGFHQRTAGEEDCLLSTMNAAERFDLPALMDAASAAMVHRMRTVDAAPRLANAWSRYACPPRGVVVEAALETLRQDFVVASGGHGLCGLPVECLTILLRADDLDVADEDTVLAIVLRVLGCAAHAPPVDAGWVAALLGCVRWGLVTPSLVLGLREGRRVAGAAPTPDGYPGVPRRALTHFLDDAMRVRLDAQDSHFLAAARPRCGSEVAIHLVAAVDVGAPVAVGRSPPALAHWADWQVVADWACPPPRVLGALSVTLRVRSALGDYAAHVPSPPVAVTGAVVAYTLPHAWPNGEVPTDADCFFASPVASRAKQPIKAAGAWQTVHTVAVGGAAVRAALAGVAADAGGACRGLDPTCHVGVGVWLQLRVAG</sequence>
<dbReference type="AlphaFoldDB" id="A0A1X6PGY7"/>
<dbReference type="Proteomes" id="UP000218209">
    <property type="component" value="Unassembled WGS sequence"/>
</dbReference>
<dbReference type="Pfam" id="PF00651">
    <property type="entry name" value="BTB"/>
    <property type="match status" value="1"/>
</dbReference>
<dbReference type="PANTHER" id="PTHR24412:SF489">
    <property type="entry name" value="RING FINGER DOMAIN AND KELCH REPEAT-CONTAINING PROTEIN DDB_G0271372"/>
    <property type="match status" value="1"/>
</dbReference>
<dbReference type="SUPFAM" id="SSF54695">
    <property type="entry name" value="POZ domain"/>
    <property type="match status" value="1"/>
</dbReference>
<evidence type="ECO:0000259" key="3">
    <source>
        <dbReference type="PROSITE" id="PS50097"/>
    </source>
</evidence>
<dbReference type="PANTHER" id="PTHR24412">
    <property type="entry name" value="KELCH PROTEIN"/>
    <property type="match status" value="1"/>
</dbReference>
<dbReference type="OrthoDB" id="6425912at2759"/>
<dbReference type="EMBL" id="KV918781">
    <property type="protein sequence ID" value="OSX80035.1"/>
    <property type="molecule type" value="Genomic_DNA"/>
</dbReference>